<organism evidence="1">
    <name type="scientific">viral metagenome</name>
    <dbReference type="NCBI Taxonomy" id="1070528"/>
    <lineage>
        <taxon>unclassified sequences</taxon>
        <taxon>metagenomes</taxon>
        <taxon>organismal metagenomes</taxon>
    </lineage>
</organism>
<name>A0A6M3JSJ3_9ZZZZ</name>
<dbReference type="AlphaFoldDB" id="A0A6M3JSJ3"/>
<dbReference type="EMBL" id="MT141923">
    <property type="protein sequence ID" value="QJA72092.1"/>
    <property type="molecule type" value="Genomic_DNA"/>
</dbReference>
<accession>A0A6M3JSJ3</accession>
<gene>
    <name evidence="1" type="ORF">MM415A02929_0014</name>
</gene>
<sequence>MGMRPEDIIVVQYRDPQPATLWVELVSLIQRGIDAETYVRTKTEISEDRRRLRVFFADGG</sequence>
<evidence type="ECO:0000313" key="1">
    <source>
        <dbReference type="EMBL" id="QJA72092.1"/>
    </source>
</evidence>
<proteinExistence type="predicted"/>
<protein>
    <submittedName>
        <fullName evidence="1">Uncharacterized protein</fullName>
    </submittedName>
</protein>
<reference evidence="1" key="1">
    <citation type="submission" date="2020-03" db="EMBL/GenBank/DDBJ databases">
        <title>The deep terrestrial virosphere.</title>
        <authorList>
            <person name="Holmfeldt K."/>
            <person name="Nilsson E."/>
            <person name="Simone D."/>
            <person name="Lopez-Fernandez M."/>
            <person name="Wu X."/>
            <person name="de Brujin I."/>
            <person name="Lundin D."/>
            <person name="Andersson A."/>
            <person name="Bertilsson S."/>
            <person name="Dopson M."/>
        </authorList>
    </citation>
    <scope>NUCLEOTIDE SEQUENCE</scope>
    <source>
        <strain evidence="1">MM415A02929</strain>
    </source>
</reference>